<feature type="domain" description="SHSP" evidence="5">
    <location>
        <begin position="1004"/>
        <end position="1113"/>
    </location>
</feature>
<evidence type="ECO:0000313" key="7">
    <source>
        <dbReference type="EMBL" id="KAL1520674.1"/>
    </source>
</evidence>
<dbReference type="InterPro" id="IPR008978">
    <property type="entry name" value="HSP20-like_chaperone"/>
</dbReference>
<evidence type="ECO:0000259" key="6">
    <source>
        <dbReference type="PROSITE" id="PS50086"/>
    </source>
</evidence>
<dbReference type="Pfam" id="PF00566">
    <property type="entry name" value="RabGAP-TBC"/>
    <property type="match status" value="1"/>
</dbReference>
<dbReference type="Gene3D" id="2.60.40.790">
    <property type="match status" value="1"/>
</dbReference>
<evidence type="ECO:0000256" key="4">
    <source>
        <dbReference type="SAM" id="MobiDB-lite"/>
    </source>
</evidence>
<organism evidence="7 8">
    <name type="scientific">Prymnesium parvum</name>
    <name type="common">Toxic golden alga</name>
    <dbReference type="NCBI Taxonomy" id="97485"/>
    <lineage>
        <taxon>Eukaryota</taxon>
        <taxon>Haptista</taxon>
        <taxon>Haptophyta</taxon>
        <taxon>Prymnesiophyceae</taxon>
        <taxon>Prymnesiales</taxon>
        <taxon>Prymnesiaceae</taxon>
        <taxon>Prymnesium</taxon>
    </lineage>
</organism>
<dbReference type="InterPro" id="IPR002068">
    <property type="entry name" value="A-crystallin/Hsp20_dom"/>
</dbReference>
<feature type="domain" description="Rab-GAP TBC" evidence="6">
    <location>
        <begin position="30"/>
        <end position="209"/>
    </location>
</feature>
<feature type="region of interest" description="Disordered" evidence="4">
    <location>
        <begin position="431"/>
        <end position="475"/>
    </location>
</feature>
<name>A0AB34JJ13_PRYPA</name>
<dbReference type="SUPFAM" id="SSF49764">
    <property type="entry name" value="HSP20-like chaperones"/>
    <property type="match status" value="1"/>
</dbReference>
<dbReference type="SUPFAM" id="SSF52540">
    <property type="entry name" value="P-loop containing nucleoside triphosphate hydrolases"/>
    <property type="match status" value="1"/>
</dbReference>
<reference evidence="7 8" key="1">
    <citation type="journal article" date="2024" name="Science">
        <title>Giant polyketide synthase enzymes in the biosynthesis of giant marine polyether toxins.</title>
        <authorList>
            <person name="Fallon T.R."/>
            <person name="Shende V.V."/>
            <person name="Wierzbicki I.H."/>
            <person name="Pendleton A.L."/>
            <person name="Watervoot N.F."/>
            <person name="Auber R.P."/>
            <person name="Gonzalez D.J."/>
            <person name="Wisecaver J.H."/>
            <person name="Moore B.S."/>
        </authorList>
    </citation>
    <scope>NUCLEOTIDE SEQUENCE [LARGE SCALE GENOMIC DNA]</scope>
    <source>
        <strain evidence="7 8">12B1</strain>
    </source>
</reference>
<dbReference type="SMART" id="SM00164">
    <property type="entry name" value="TBC"/>
    <property type="match status" value="1"/>
</dbReference>
<accession>A0AB34JJ13</accession>
<evidence type="ECO:0000259" key="5">
    <source>
        <dbReference type="PROSITE" id="PS01031"/>
    </source>
</evidence>
<dbReference type="CDD" id="cd06464">
    <property type="entry name" value="ACD_sHsps-like"/>
    <property type="match status" value="1"/>
</dbReference>
<dbReference type="Gene3D" id="3.40.50.300">
    <property type="entry name" value="P-loop containing nucleotide triphosphate hydrolases"/>
    <property type="match status" value="1"/>
</dbReference>
<feature type="region of interest" description="Disordered" evidence="4">
    <location>
        <begin position="927"/>
        <end position="990"/>
    </location>
</feature>
<comment type="caution">
    <text evidence="7">The sequence shown here is derived from an EMBL/GenBank/DDBJ whole genome shotgun (WGS) entry which is preliminary data.</text>
</comment>
<dbReference type="PROSITE" id="PS01031">
    <property type="entry name" value="SHSP"/>
    <property type="match status" value="1"/>
</dbReference>
<evidence type="ECO:0000256" key="3">
    <source>
        <dbReference type="SAM" id="Coils"/>
    </source>
</evidence>
<feature type="region of interest" description="Disordered" evidence="4">
    <location>
        <begin position="390"/>
        <end position="411"/>
    </location>
</feature>
<keyword evidence="3" id="KW-0175">Coiled coil</keyword>
<dbReference type="InterPro" id="IPR006073">
    <property type="entry name" value="GTP-bd"/>
</dbReference>
<dbReference type="AlphaFoldDB" id="A0AB34JJ13"/>
<dbReference type="SUPFAM" id="SSF47923">
    <property type="entry name" value="Ypt/Rab-GAP domain of gyp1p"/>
    <property type="match status" value="2"/>
</dbReference>
<protein>
    <submittedName>
        <fullName evidence="7">Uncharacterized protein</fullName>
    </submittedName>
</protein>
<dbReference type="InterPro" id="IPR035969">
    <property type="entry name" value="Rab-GAP_TBC_sf"/>
</dbReference>
<feature type="coiled-coil region" evidence="3">
    <location>
        <begin position="501"/>
        <end position="528"/>
    </location>
</feature>
<dbReference type="PANTHER" id="PTHR34726:SF3">
    <property type="entry name" value="GUANYLATE-BINDING PROTEIN N-TERMINAL DOMAIN-CONTAINING PROTEIN-RELATED"/>
    <property type="match status" value="1"/>
</dbReference>
<dbReference type="Proteomes" id="UP001515480">
    <property type="component" value="Unassembled WGS sequence"/>
</dbReference>
<sequence>MADYRSWAHEEPSSNEEESSRTFVLWSAVEEFKARETVHWRELMHHVEARLQTDPVLAAAEQEIQKDIKRTFPLLAGYESRESATRNVLLAYAHRNPRVGYCQSLNFVAGVLLLSNLSEQDAFFSLCTLVESVMPIDYYSQELGILGARVDQLVFVDVLKDYLPLVDRHLRVLNCPVSVVSIQWFMCLFAKDLPVALTMRVWDVLFVYGDAALFAVGVSMMSMAEARLLSCTSMESLYEALKTLGDVILSRDHEAGQRLILRSLEVLMRTSLAQYVEIARVKHRLALQQQEIDQLSLRRQKKHSRCEQASSSGAISESHQAVAPQEEVERGAEPPLADASRGYSGEDDGEHVPSRRRFPWHEHAFVDEFVAAHDERFPWQIQHARCASEGEAQPSSYGARSDPLDGAEAGSAAAGGPWIGLGGSFVDEARASRVAPASEQSTTPYVAPHGEAGQPTASAAAASAAPPPAEPEPRPRVGRELLALEGTHRDGGGEARLDALIAFLSRNARLLQQRCGQLRQENKQLRTALDVRGLSLTMPHVPLGASLARQDEDGADAAGAGSCPLRFYDALLDLRTISDVLHGGWVLRLSPPATAATESVDVGRVDGSSADGDGYSAHHTFRRPSNSAVPPAPSIKVSELPQSILDLFPSDTPVIGVLGMFNSGKTFLLNCLCGTSLPSSKRVATRGLSLRRATVASTPVTLIDSEGSLAPVALSHKHALSERHATDELLERLTVRAADYLLYVVEDFTSVDQRAVHRLAGMLRDKSHGFAELVVVHNMRTVTDLSTLHHAWRAQVTSLHGHGEQQEATVLLPAHASKPPVHQQVKWFKTRDTRHVLLAQQVSDAGRDLNAATFALLRMWILSAYVPTTSKHHGKGLLAQLLQTCEQSLEEKLKQKVELLVEPSADPTVRYVRTSLSTLSRAIASPSSNVNGTAIRPGKQPAGAPVQTGKAESGTVEASPSTCEIRAEASGDTTTADTDHDASPNSTKLGRVGEMAQPFMRLISQDDAWQPAIDLCCSQTEFVIVADLPGLKVADLKLSRTGACLLIRGSRRRPYADEIDAVRSECRFGSFEVAVKIPDRYVRKWMSCKLLKGVIRISFPVDNYEEGPRTDVT</sequence>
<dbReference type="Gene3D" id="1.10.8.270">
    <property type="entry name" value="putative rabgap domain of human tbc1 domain family member 14 like domains"/>
    <property type="match status" value="1"/>
</dbReference>
<dbReference type="InterPro" id="IPR000195">
    <property type="entry name" value="Rab-GAP-TBC_dom"/>
</dbReference>
<dbReference type="InterPro" id="IPR027417">
    <property type="entry name" value="P-loop_NTPase"/>
</dbReference>
<comment type="similarity">
    <text evidence="1 2">Belongs to the small heat shock protein (HSP20) family.</text>
</comment>
<dbReference type="PANTHER" id="PTHR34726">
    <property type="entry name" value="GBP DOMAIN-CONTAINING PROTEIN"/>
    <property type="match status" value="1"/>
</dbReference>
<dbReference type="Pfam" id="PF00011">
    <property type="entry name" value="HSP20"/>
    <property type="match status" value="1"/>
</dbReference>
<dbReference type="PROSITE" id="PS50086">
    <property type="entry name" value="TBC_RABGAP"/>
    <property type="match status" value="1"/>
</dbReference>
<keyword evidence="8" id="KW-1185">Reference proteome</keyword>
<evidence type="ECO:0000256" key="2">
    <source>
        <dbReference type="RuleBase" id="RU003616"/>
    </source>
</evidence>
<gene>
    <name evidence="7" type="ORF">AB1Y20_022243</name>
</gene>
<feature type="region of interest" description="Disordered" evidence="4">
    <location>
        <begin position="298"/>
        <end position="354"/>
    </location>
</feature>
<dbReference type="GO" id="GO:0005525">
    <property type="term" value="F:GTP binding"/>
    <property type="evidence" value="ECO:0007669"/>
    <property type="project" value="InterPro"/>
</dbReference>
<dbReference type="EMBL" id="JBGBPQ010000008">
    <property type="protein sequence ID" value="KAL1520674.1"/>
    <property type="molecule type" value="Genomic_DNA"/>
</dbReference>
<dbReference type="Gene3D" id="1.10.472.80">
    <property type="entry name" value="Ypt/Rab-GAP domain of gyp1p, domain 3"/>
    <property type="match status" value="1"/>
</dbReference>
<evidence type="ECO:0000313" key="8">
    <source>
        <dbReference type="Proteomes" id="UP001515480"/>
    </source>
</evidence>
<feature type="compositionally biased region" description="Polar residues" evidence="4">
    <location>
        <begin position="307"/>
        <end position="319"/>
    </location>
</feature>
<dbReference type="CDD" id="cd00882">
    <property type="entry name" value="Ras_like_GTPase"/>
    <property type="match status" value="1"/>
</dbReference>
<evidence type="ECO:0000256" key="1">
    <source>
        <dbReference type="PROSITE-ProRule" id="PRU00285"/>
    </source>
</evidence>
<proteinExistence type="inferred from homology"/>
<dbReference type="Pfam" id="PF01926">
    <property type="entry name" value="MMR_HSR1"/>
    <property type="match status" value="1"/>
</dbReference>